<accession>A0ABN8PEJ2</accession>
<dbReference type="EMBL" id="CALNXI010000832">
    <property type="protein sequence ID" value="CAH3142230.1"/>
    <property type="molecule type" value="Genomic_DNA"/>
</dbReference>
<proteinExistence type="predicted"/>
<sequence length="271" mass="30407">MAQTFATNATEALVGVDEGAGAGADAVTDAGPADAVTDAGTDAVEEAGLKGSHKLSWQQASSQLVRSPVIFTKLQAAKKNQKCIRMKISCAMQHRQTVTKQNKYHYSSHVVVVVSPLVNNIKDKVDKLANLGILVASLSDISEENAMAYNDIKWDENKVRWSKKIKSLLEQIGLGELWMKAHYADAGTVNMIRQRLKDIELQRWLSEVNSKTRKDANQIKKMRTYRLFKTIDNHKCEDYLHQVTNTRHRIALTKLRLSNHKLAIETGRQIR</sequence>
<organism evidence="1 2">
    <name type="scientific">Porites evermanni</name>
    <dbReference type="NCBI Taxonomy" id="104178"/>
    <lineage>
        <taxon>Eukaryota</taxon>
        <taxon>Metazoa</taxon>
        <taxon>Cnidaria</taxon>
        <taxon>Anthozoa</taxon>
        <taxon>Hexacorallia</taxon>
        <taxon>Scleractinia</taxon>
        <taxon>Fungiina</taxon>
        <taxon>Poritidae</taxon>
        <taxon>Porites</taxon>
    </lineage>
</organism>
<dbReference type="Proteomes" id="UP001159427">
    <property type="component" value="Unassembled WGS sequence"/>
</dbReference>
<comment type="caution">
    <text evidence="1">The sequence shown here is derived from an EMBL/GenBank/DDBJ whole genome shotgun (WGS) entry which is preliminary data.</text>
</comment>
<evidence type="ECO:0000313" key="1">
    <source>
        <dbReference type="EMBL" id="CAH3142230.1"/>
    </source>
</evidence>
<keyword evidence="2" id="KW-1185">Reference proteome</keyword>
<gene>
    <name evidence="1" type="ORF">PEVE_00042440</name>
</gene>
<feature type="non-terminal residue" evidence="1">
    <location>
        <position position="271"/>
    </location>
</feature>
<evidence type="ECO:0000313" key="2">
    <source>
        <dbReference type="Proteomes" id="UP001159427"/>
    </source>
</evidence>
<name>A0ABN8PEJ2_9CNID</name>
<reference evidence="1 2" key="1">
    <citation type="submission" date="2022-05" db="EMBL/GenBank/DDBJ databases">
        <authorList>
            <consortium name="Genoscope - CEA"/>
            <person name="William W."/>
        </authorList>
    </citation>
    <scope>NUCLEOTIDE SEQUENCE [LARGE SCALE GENOMIC DNA]</scope>
</reference>
<protein>
    <submittedName>
        <fullName evidence="1">Uncharacterized protein</fullName>
    </submittedName>
</protein>